<proteinExistence type="predicted"/>
<evidence type="ECO:0000256" key="1">
    <source>
        <dbReference type="SAM" id="SignalP"/>
    </source>
</evidence>
<reference evidence="2 3" key="1">
    <citation type="submission" date="2017-09" db="EMBL/GenBank/DDBJ databases">
        <title>Large-scale bioinformatics analysis of Bacillus genomes uncovers conserved roles of natural products in bacterial physiology.</title>
        <authorList>
            <consortium name="Agbiome Team Llc"/>
            <person name="Bleich R.M."/>
            <person name="Grubbs K.J."/>
            <person name="Santa Maria K.C."/>
            <person name="Allen S.E."/>
            <person name="Farag S."/>
            <person name="Shank E.A."/>
            <person name="Bowers A."/>
        </authorList>
    </citation>
    <scope>NUCLEOTIDE SEQUENCE [LARGE SCALE GENOMIC DNA]</scope>
    <source>
        <strain evidence="2 3">AFS021349</strain>
    </source>
</reference>
<dbReference type="Proteomes" id="UP000220841">
    <property type="component" value="Unassembled WGS sequence"/>
</dbReference>
<evidence type="ECO:0000313" key="3">
    <source>
        <dbReference type="Proteomes" id="UP000220841"/>
    </source>
</evidence>
<dbReference type="RefSeq" id="WP_098227397.1">
    <property type="nucleotide sequence ID" value="NZ_NUBY01000174.1"/>
</dbReference>
<gene>
    <name evidence="2" type="ORF">CN585_24650</name>
</gene>
<dbReference type="EMBL" id="NUBY01000174">
    <property type="protein sequence ID" value="PEP97003.1"/>
    <property type="molecule type" value="Genomic_DNA"/>
</dbReference>
<keyword evidence="1" id="KW-0732">Signal</keyword>
<sequence length="162" mass="18314">MNKTVKYAIRFLAVSFVTGAILFSTATLQHVQATSQATSEPSLQTQKNKVGTLEITLTAMEWNYDHSEPGGFKYYPGNNLADVEFTIYNKKDNTEYAKKRTNKNGKVSFQLPLNLAFSCKQTSVYPETNGGRYIPETRTFSGSFKTNGEIYQHTVYNVFTLY</sequence>
<feature type="signal peptide" evidence="1">
    <location>
        <begin position="1"/>
        <end position="26"/>
    </location>
</feature>
<comment type="caution">
    <text evidence="2">The sequence shown here is derived from an EMBL/GenBank/DDBJ whole genome shotgun (WGS) entry which is preliminary data.</text>
</comment>
<organism evidence="2 3">
    <name type="scientific">Bacillus toyonensis</name>
    <dbReference type="NCBI Taxonomy" id="155322"/>
    <lineage>
        <taxon>Bacteria</taxon>
        <taxon>Bacillati</taxon>
        <taxon>Bacillota</taxon>
        <taxon>Bacilli</taxon>
        <taxon>Bacillales</taxon>
        <taxon>Bacillaceae</taxon>
        <taxon>Bacillus</taxon>
        <taxon>Bacillus cereus group</taxon>
    </lineage>
</organism>
<dbReference type="AlphaFoldDB" id="A0A2A8H9X5"/>
<accession>A0A2A8H9X5</accession>
<evidence type="ECO:0000313" key="2">
    <source>
        <dbReference type="EMBL" id="PEP97003.1"/>
    </source>
</evidence>
<protein>
    <submittedName>
        <fullName evidence="2">Uncharacterized protein</fullName>
    </submittedName>
</protein>
<dbReference type="Gene3D" id="2.60.40.10">
    <property type="entry name" value="Immunoglobulins"/>
    <property type="match status" value="1"/>
</dbReference>
<feature type="chain" id="PRO_5039004250" evidence="1">
    <location>
        <begin position="27"/>
        <end position="162"/>
    </location>
</feature>
<name>A0A2A8H9X5_9BACI</name>
<dbReference type="InterPro" id="IPR013783">
    <property type="entry name" value="Ig-like_fold"/>
</dbReference>